<organism evidence="2">
    <name type="scientific">freshwater metagenome</name>
    <dbReference type="NCBI Taxonomy" id="449393"/>
    <lineage>
        <taxon>unclassified sequences</taxon>
        <taxon>metagenomes</taxon>
        <taxon>ecological metagenomes</taxon>
    </lineage>
</organism>
<dbReference type="EMBL" id="CAFBNC010000003">
    <property type="protein sequence ID" value="CAB4921829.1"/>
    <property type="molecule type" value="Genomic_DNA"/>
</dbReference>
<dbReference type="PANTHER" id="PTHR16128:SF5">
    <property type="entry name" value="FAD_NAD(P)-BINDING OXIDOREDUCTASE FAMILY PROTEIN"/>
    <property type="match status" value="1"/>
</dbReference>
<dbReference type="PANTHER" id="PTHR16128">
    <property type="entry name" value="FAD/NAD(P)-BINDING OXIDOREDUCTASE FAMILY PROTEIN"/>
    <property type="match status" value="1"/>
</dbReference>
<feature type="domain" description="Amine oxidase" evidence="1">
    <location>
        <begin position="114"/>
        <end position="341"/>
    </location>
</feature>
<sequence>MSTSQSGSPVDPNGTSIADVLVVGAGIAGLLAAHRLVDAGHSVIVVDKGRGVGGRLATRRMGEGVFDHGAQFFTSSEPAFAAEVARWEAAGVVEQWFDTRLEPDGSVVPDGHPRWRGSTGMTAIAKHLAIGLDVRTSTRLASLQVDTDDSGDSWRAIVDDGTELRAGAVLLTAPIPQTLDLLAAGGVMLDRAEREELESASYHPCLAVMALLDGPSGLPEPGALRPGGEPLDWVADNQRKGISPVPSLTVHAGPATSRAMWDAPDAEVIATLLGAVPGLAASPVADGVQVQRWRFARPDVGLEGFTRKISGLPPAVLAGDIFDGSRVPGAAASGWAAAELLLSLI</sequence>
<dbReference type="AlphaFoldDB" id="A0A6J5YFP4"/>
<dbReference type="Gene3D" id="3.50.50.60">
    <property type="entry name" value="FAD/NAD(P)-binding domain"/>
    <property type="match status" value="1"/>
</dbReference>
<dbReference type="Pfam" id="PF13450">
    <property type="entry name" value="NAD_binding_8"/>
    <property type="match status" value="1"/>
</dbReference>
<evidence type="ECO:0000313" key="3">
    <source>
        <dbReference type="EMBL" id="CAB4921829.1"/>
    </source>
</evidence>
<name>A0A6J5YFP4_9ZZZZ</name>
<dbReference type="Gene3D" id="3.90.660.10">
    <property type="match status" value="1"/>
</dbReference>
<dbReference type="InterPro" id="IPR036188">
    <property type="entry name" value="FAD/NAD-bd_sf"/>
</dbReference>
<evidence type="ECO:0000313" key="2">
    <source>
        <dbReference type="EMBL" id="CAB4322589.1"/>
    </source>
</evidence>
<protein>
    <submittedName>
        <fullName evidence="2">Unannotated protein</fullName>
    </submittedName>
</protein>
<reference evidence="2" key="1">
    <citation type="submission" date="2020-05" db="EMBL/GenBank/DDBJ databases">
        <authorList>
            <person name="Chiriac C."/>
            <person name="Salcher M."/>
            <person name="Ghai R."/>
            <person name="Kavagutti S V."/>
        </authorList>
    </citation>
    <scope>NUCLEOTIDE SEQUENCE</scope>
</reference>
<dbReference type="GO" id="GO:0016491">
    <property type="term" value="F:oxidoreductase activity"/>
    <property type="evidence" value="ECO:0007669"/>
    <property type="project" value="InterPro"/>
</dbReference>
<dbReference type="InterPro" id="IPR002937">
    <property type="entry name" value="Amino_oxidase"/>
</dbReference>
<dbReference type="SUPFAM" id="SSF51905">
    <property type="entry name" value="FAD/NAD(P)-binding domain"/>
    <property type="match status" value="1"/>
</dbReference>
<gene>
    <name evidence="2" type="ORF">UFOPK1392_00324</name>
    <name evidence="3" type="ORF">UFOPK3733_00115</name>
</gene>
<proteinExistence type="predicted"/>
<evidence type="ECO:0000259" key="1">
    <source>
        <dbReference type="Pfam" id="PF01593"/>
    </source>
</evidence>
<dbReference type="Pfam" id="PF01593">
    <property type="entry name" value="Amino_oxidase"/>
    <property type="match status" value="1"/>
</dbReference>
<dbReference type="EMBL" id="CAEMXZ010000008">
    <property type="protein sequence ID" value="CAB4322589.1"/>
    <property type="molecule type" value="Genomic_DNA"/>
</dbReference>
<accession>A0A6J5YFP4</accession>